<proteinExistence type="predicted"/>
<organism evidence="2 3">
    <name type="scientific">Litoribacter ruber</name>
    <dbReference type="NCBI Taxonomy" id="702568"/>
    <lineage>
        <taxon>Bacteria</taxon>
        <taxon>Pseudomonadati</taxon>
        <taxon>Bacteroidota</taxon>
        <taxon>Cytophagia</taxon>
        <taxon>Cytophagales</taxon>
        <taxon>Cyclobacteriaceae</taxon>
        <taxon>Litoribacter</taxon>
    </lineage>
</organism>
<dbReference type="Pfam" id="PF00403">
    <property type="entry name" value="HMA"/>
    <property type="match status" value="1"/>
</dbReference>
<dbReference type="AlphaFoldDB" id="A0AAP2G4Q0"/>
<dbReference type="SUPFAM" id="SSF55008">
    <property type="entry name" value="HMA, heavy metal-associated domain"/>
    <property type="match status" value="1"/>
</dbReference>
<accession>A0AAP2G4Q0</accession>
<sequence>MNELKFKTNIKCGACEAAVKPKLDNLENTTWAVDLKHPDRILTVKGDTDSQAVVDALKEAGYKGEPV</sequence>
<dbReference type="Proteomes" id="UP001319104">
    <property type="component" value="Unassembled WGS sequence"/>
</dbReference>
<dbReference type="InterPro" id="IPR036163">
    <property type="entry name" value="HMA_dom_sf"/>
</dbReference>
<keyword evidence="3" id="KW-1185">Reference proteome</keyword>
<dbReference type="Gene3D" id="3.30.70.100">
    <property type="match status" value="1"/>
</dbReference>
<dbReference type="RefSeq" id="WP_213944571.1">
    <property type="nucleotide sequence ID" value="NZ_JAHBGI010000009.1"/>
</dbReference>
<reference evidence="2 3" key="1">
    <citation type="submission" date="2021-05" db="EMBL/GenBank/DDBJ databases">
        <authorList>
            <person name="Zhang Z.D."/>
            <person name="Osman G."/>
        </authorList>
    </citation>
    <scope>NUCLEOTIDE SEQUENCE [LARGE SCALE GENOMIC DNA]</scope>
    <source>
        <strain evidence="2 3">KCTC 32217</strain>
    </source>
</reference>
<dbReference type="GO" id="GO:0046872">
    <property type="term" value="F:metal ion binding"/>
    <property type="evidence" value="ECO:0007669"/>
    <property type="project" value="InterPro"/>
</dbReference>
<evidence type="ECO:0000313" key="3">
    <source>
        <dbReference type="Proteomes" id="UP001319104"/>
    </source>
</evidence>
<dbReference type="InterPro" id="IPR006121">
    <property type="entry name" value="HMA_dom"/>
</dbReference>
<comment type="caution">
    <text evidence="2">The sequence shown here is derived from an EMBL/GenBank/DDBJ whole genome shotgun (WGS) entry which is preliminary data.</text>
</comment>
<evidence type="ECO:0000259" key="1">
    <source>
        <dbReference type="Pfam" id="PF00403"/>
    </source>
</evidence>
<dbReference type="EMBL" id="JAHCMY010000002">
    <property type="protein sequence ID" value="MBS9523688.1"/>
    <property type="molecule type" value="Genomic_DNA"/>
</dbReference>
<protein>
    <submittedName>
        <fullName evidence="2">Cation transporter</fullName>
    </submittedName>
</protein>
<evidence type="ECO:0000313" key="2">
    <source>
        <dbReference type="EMBL" id="MBS9523688.1"/>
    </source>
</evidence>
<gene>
    <name evidence="2" type="ORF">KI659_06610</name>
</gene>
<name>A0AAP2G4Q0_9BACT</name>
<dbReference type="CDD" id="cd00371">
    <property type="entry name" value="HMA"/>
    <property type="match status" value="1"/>
</dbReference>
<feature type="domain" description="HMA" evidence="1">
    <location>
        <begin position="9"/>
        <end position="63"/>
    </location>
</feature>